<evidence type="ECO:0000313" key="3">
    <source>
        <dbReference type="Proteomes" id="UP001177003"/>
    </source>
</evidence>
<gene>
    <name evidence="2" type="ORF">LSALG_LOCUS6281</name>
</gene>
<proteinExistence type="predicted"/>
<evidence type="ECO:0000256" key="1">
    <source>
        <dbReference type="SAM" id="MobiDB-lite"/>
    </source>
</evidence>
<dbReference type="AlphaFoldDB" id="A0AA35VGD0"/>
<sequence length="256" mass="28932">MKSLPHGNIVHRLSSPQRKKYNSETSSTESTTNASSSQQPEVERTYMPSDTSTKSIKKKKTSTKALVNHLLGVVSDLSRPYYGDISTHGLEGEVGRTPTHVEPSPNVGGHHKKAVTPIVRPQRKRSVAWYQRTSFTVMQSTPKLKKITKTREKAVESPEKANEDIVNEKSNDVSNHLLLDSLHVSSTLGFWKQWNMISSNLNIIYRLHILPLGVEFWLSILRYGVTCTWKDGWRTQGGRYTLKNSICNSENHFLGM</sequence>
<protein>
    <submittedName>
        <fullName evidence="2">Uncharacterized protein</fullName>
    </submittedName>
</protein>
<name>A0AA35VGD0_LACSI</name>
<keyword evidence="3" id="KW-1185">Reference proteome</keyword>
<feature type="region of interest" description="Disordered" evidence="1">
    <location>
        <begin position="1"/>
        <end position="58"/>
    </location>
</feature>
<feature type="compositionally biased region" description="Low complexity" evidence="1">
    <location>
        <begin position="23"/>
        <end position="37"/>
    </location>
</feature>
<reference evidence="2" key="1">
    <citation type="submission" date="2023-04" db="EMBL/GenBank/DDBJ databases">
        <authorList>
            <person name="Vijverberg K."/>
            <person name="Xiong W."/>
            <person name="Schranz E."/>
        </authorList>
    </citation>
    <scope>NUCLEOTIDE SEQUENCE</scope>
</reference>
<dbReference type="EMBL" id="OX465086">
    <property type="protein sequence ID" value="CAI9265690.1"/>
    <property type="molecule type" value="Genomic_DNA"/>
</dbReference>
<dbReference type="Proteomes" id="UP001177003">
    <property type="component" value="Chromosome 0"/>
</dbReference>
<accession>A0AA35VGD0</accession>
<organism evidence="2 3">
    <name type="scientific">Lactuca saligna</name>
    <name type="common">Willowleaf lettuce</name>
    <dbReference type="NCBI Taxonomy" id="75948"/>
    <lineage>
        <taxon>Eukaryota</taxon>
        <taxon>Viridiplantae</taxon>
        <taxon>Streptophyta</taxon>
        <taxon>Embryophyta</taxon>
        <taxon>Tracheophyta</taxon>
        <taxon>Spermatophyta</taxon>
        <taxon>Magnoliopsida</taxon>
        <taxon>eudicotyledons</taxon>
        <taxon>Gunneridae</taxon>
        <taxon>Pentapetalae</taxon>
        <taxon>asterids</taxon>
        <taxon>campanulids</taxon>
        <taxon>Asterales</taxon>
        <taxon>Asteraceae</taxon>
        <taxon>Cichorioideae</taxon>
        <taxon>Cichorieae</taxon>
        <taxon>Lactucinae</taxon>
        <taxon>Lactuca</taxon>
    </lineage>
</organism>
<evidence type="ECO:0000313" key="2">
    <source>
        <dbReference type="EMBL" id="CAI9265690.1"/>
    </source>
</evidence>